<name>A0A166QDN8_9AGAM</name>
<proteinExistence type="predicted"/>
<gene>
    <name evidence="2" type="ORF">FIBSPDRAFT_854364</name>
</gene>
<evidence type="ECO:0000313" key="3">
    <source>
        <dbReference type="Proteomes" id="UP000076532"/>
    </source>
</evidence>
<sequence>MAPSGLRSASADIRDKCPRFRILLVGKSGTGKSSLINHTFNVDLATVYHDLQGVCDINTPIISPDDPRFVLHDSQGFEPGETGNLKTVRDFILSRGDGVDVKDRVHAVWLCAEIPFAGGRVFETGDEEFLKLGLKVPIIVVFTKFDYLITKNMQDMVENPANDNEKKKFAQMEDDEMETFARARAEQSLETLCVSPLRRLGHNHSHAQVSVQPKYRQTLQDLIDITQTLMK</sequence>
<dbReference type="EMBL" id="KV417511">
    <property type="protein sequence ID" value="KZP27032.1"/>
    <property type="molecule type" value="Genomic_DNA"/>
</dbReference>
<dbReference type="OrthoDB" id="391988at2759"/>
<protein>
    <recommendedName>
        <fullName evidence="1">G domain-containing protein</fullName>
    </recommendedName>
</protein>
<organism evidence="2 3">
    <name type="scientific">Athelia psychrophila</name>
    <dbReference type="NCBI Taxonomy" id="1759441"/>
    <lineage>
        <taxon>Eukaryota</taxon>
        <taxon>Fungi</taxon>
        <taxon>Dikarya</taxon>
        <taxon>Basidiomycota</taxon>
        <taxon>Agaricomycotina</taxon>
        <taxon>Agaricomycetes</taxon>
        <taxon>Agaricomycetidae</taxon>
        <taxon>Atheliales</taxon>
        <taxon>Atheliaceae</taxon>
        <taxon>Athelia</taxon>
    </lineage>
</organism>
<keyword evidence="3" id="KW-1185">Reference proteome</keyword>
<dbReference type="Pfam" id="PF01926">
    <property type="entry name" value="MMR_HSR1"/>
    <property type="match status" value="1"/>
</dbReference>
<feature type="domain" description="G" evidence="1">
    <location>
        <begin position="21"/>
        <end position="144"/>
    </location>
</feature>
<dbReference type="CDD" id="cd00882">
    <property type="entry name" value="Ras_like_GTPase"/>
    <property type="match status" value="1"/>
</dbReference>
<dbReference type="Gene3D" id="3.40.50.300">
    <property type="entry name" value="P-loop containing nucleotide triphosphate hydrolases"/>
    <property type="match status" value="1"/>
</dbReference>
<reference evidence="2 3" key="1">
    <citation type="journal article" date="2016" name="Mol. Biol. Evol.">
        <title>Comparative Genomics of Early-Diverging Mushroom-Forming Fungi Provides Insights into the Origins of Lignocellulose Decay Capabilities.</title>
        <authorList>
            <person name="Nagy L.G."/>
            <person name="Riley R."/>
            <person name="Tritt A."/>
            <person name="Adam C."/>
            <person name="Daum C."/>
            <person name="Floudas D."/>
            <person name="Sun H."/>
            <person name="Yadav J.S."/>
            <person name="Pangilinan J."/>
            <person name="Larsson K.H."/>
            <person name="Matsuura K."/>
            <person name="Barry K."/>
            <person name="Labutti K."/>
            <person name="Kuo R."/>
            <person name="Ohm R.A."/>
            <person name="Bhattacharya S.S."/>
            <person name="Shirouzu T."/>
            <person name="Yoshinaga Y."/>
            <person name="Martin F.M."/>
            <person name="Grigoriev I.V."/>
            <person name="Hibbett D.S."/>
        </authorList>
    </citation>
    <scope>NUCLEOTIDE SEQUENCE [LARGE SCALE GENOMIC DNA]</scope>
    <source>
        <strain evidence="2 3">CBS 109695</strain>
    </source>
</reference>
<dbReference type="SUPFAM" id="SSF52540">
    <property type="entry name" value="P-loop containing nucleoside triphosphate hydrolases"/>
    <property type="match status" value="1"/>
</dbReference>
<dbReference type="AlphaFoldDB" id="A0A166QDN8"/>
<dbReference type="InterPro" id="IPR006073">
    <property type="entry name" value="GTP-bd"/>
</dbReference>
<dbReference type="Proteomes" id="UP000076532">
    <property type="component" value="Unassembled WGS sequence"/>
</dbReference>
<dbReference type="GO" id="GO:0005525">
    <property type="term" value="F:GTP binding"/>
    <property type="evidence" value="ECO:0007669"/>
    <property type="project" value="InterPro"/>
</dbReference>
<evidence type="ECO:0000259" key="1">
    <source>
        <dbReference type="Pfam" id="PF01926"/>
    </source>
</evidence>
<accession>A0A166QDN8</accession>
<evidence type="ECO:0000313" key="2">
    <source>
        <dbReference type="EMBL" id="KZP27032.1"/>
    </source>
</evidence>
<dbReference type="InterPro" id="IPR027417">
    <property type="entry name" value="P-loop_NTPase"/>
</dbReference>